<name>A0ACB6RHU2_9PLEO</name>
<gene>
    <name evidence="1" type="ORF">BDR25DRAFT_308741</name>
</gene>
<sequence length="304" mass="33421">MSRSDEDGWEYEYDQSKTEDFYITLDLSNLPDREGAPAPYSRGAGGRRPVILHNRLREVKGRKGNSKPVTQVPDHQDTENVGQMQITGLHTLNPLVTYNGQLLSCKWASTIGTDMLFVKRGADTTFPENPLRSLHSVDLLAISSTRLMATTARLRPRDELFDPGEGDEGTTVDAMDLSVDTVPTEQRRPTPSEFLTKFNQVKARRGESRLVVSRTCQGSRLVVDREGVVSATLDGAASQSNEDIVMEDLMDQEPEQTAKPSQVSVHVTKSISEMPVGALDSSMANHLNIAEESESSGPRGSGFQ</sequence>
<dbReference type="Proteomes" id="UP000799755">
    <property type="component" value="Unassembled WGS sequence"/>
</dbReference>
<evidence type="ECO:0000313" key="1">
    <source>
        <dbReference type="EMBL" id="KAF2477892.1"/>
    </source>
</evidence>
<evidence type="ECO:0000313" key="2">
    <source>
        <dbReference type="Proteomes" id="UP000799755"/>
    </source>
</evidence>
<comment type="caution">
    <text evidence="1">The sequence shown here is derived from an EMBL/GenBank/DDBJ whole genome shotgun (WGS) entry which is preliminary data.</text>
</comment>
<accession>A0ACB6RHU2</accession>
<reference evidence="1" key="1">
    <citation type="journal article" date="2020" name="Stud. Mycol.">
        <title>101 Dothideomycetes genomes: a test case for predicting lifestyles and emergence of pathogens.</title>
        <authorList>
            <person name="Haridas S."/>
            <person name="Albert R."/>
            <person name="Binder M."/>
            <person name="Bloem J."/>
            <person name="Labutti K."/>
            <person name="Salamov A."/>
            <person name="Andreopoulos B."/>
            <person name="Baker S."/>
            <person name="Barry K."/>
            <person name="Bills G."/>
            <person name="Bluhm B."/>
            <person name="Cannon C."/>
            <person name="Castanera R."/>
            <person name="Culley D."/>
            <person name="Daum C."/>
            <person name="Ezra D."/>
            <person name="Gonzalez J."/>
            <person name="Henrissat B."/>
            <person name="Kuo A."/>
            <person name="Liang C."/>
            <person name="Lipzen A."/>
            <person name="Lutzoni F."/>
            <person name="Magnuson J."/>
            <person name="Mondo S."/>
            <person name="Nolan M."/>
            <person name="Ohm R."/>
            <person name="Pangilinan J."/>
            <person name="Park H.-J."/>
            <person name="Ramirez L."/>
            <person name="Alfaro M."/>
            <person name="Sun H."/>
            <person name="Tritt A."/>
            <person name="Yoshinaga Y."/>
            <person name="Zwiers L.-H."/>
            <person name="Turgeon B."/>
            <person name="Goodwin S."/>
            <person name="Spatafora J."/>
            <person name="Crous P."/>
            <person name="Grigoriev I."/>
        </authorList>
    </citation>
    <scope>NUCLEOTIDE SEQUENCE</scope>
    <source>
        <strain evidence="1">ATCC 200398</strain>
    </source>
</reference>
<dbReference type="EMBL" id="MU003492">
    <property type="protein sequence ID" value="KAF2477892.1"/>
    <property type="molecule type" value="Genomic_DNA"/>
</dbReference>
<organism evidence="1 2">
    <name type="scientific">Lindgomyces ingoldianus</name>
    <dbReference type="NCBI Taxonomy" id="673940"/>
    <lineage>
        <taxon>Eukaryota</taxon>
        <taxon>Fungi</taxon>
        <taxon>Dikarya</taxon>
        <taxon>Ascomycota</taxon>
        <taxon>Pezizomycotina</taxon>
        <taxon>Dothideomycetes</taxon>
        <taxon>Pleosporomycetidae</taxon>
        <taxon>Pleosporales</taxon>
        <taxon>Lindgomycetaceae</taxon>
        <taxon>Lindgomyces</taxon>
    </lineage>
</organism>
<proteinExistence type="predicted"/>
<keyword evidence="2" id="KW-1185">Reference proteome</keyword>
<protein>
    <submittedName>
        <fullName evidence="1">Uncharacterized protein</fullName>
    </submittedName>
</protein>